<accession>A0A7X6RHA7</accession>
<dbReference type="Gene3D" id="1.10.287.1060">
    <property type="entry name" value="ESAT-6-like"/>
    <property type="match status" value="1"/>
</dbReference>
<reference evidence="1 2" key="1">
    <citation type="submission" date="2020-04" db="EMBL/GenBank/DDBJ databases">
        <title>MicrobeNet Type strains.</title>
        <authorList>
            <person name="Nicholson A.C."/>
        </authorList>
    </citation>
    <scope>NUCLEOTIDE SEQUENCE [LARGE SCALE GENOMIC DNA]</scope>
    <source>
        <strain evidence="1 2">DSM 44445</strain>
    </source>
</reference>
<dbReference type="Proteomes" id="UP000523447">
    <property type="component" value="Unassembled WGS sequence"/>
</dbReference>
<evidence type="ECO:0000313" key="2">
    <source>
        <dbReference type="Proteomes" id="UP000523447"/>
    </source>
</evidence>
<dbReference type="EMBL" id="JAAXPE010000007">
    <property type="protein sequence ID" value="NKY85972.1"/>
    <property type="molecule type" value="Genomic_DNA"/>
</dbReference>
<proteinExistence type="predicted"/>
<keyword evidence="2" id="KW-1185">Reference proteome</keyword>
<gene>
    <name evidence="1" type="ORF">HGA07_10080</name>
</gene>
<sequence length="142" mass="14860">MQSQEPGDLRNDVGALAQAVDDGELWIDGVLVGDGTHERCARRYESLAEQVEQQIRVLGAAVSLPGFGGFESGQALRRGFEGKAADAVERLREYADAARQLAQTLRAAAAAYAQHDADTAAAIGRAAEPVVPPAQPVGVGHA</sequence>
<name>A0A7X6RHA7_9NOCA</name>
<protein>
    <recommendedName>
        <fullName evidence="3">Excreted virulence factor EspC (Type VII ESX diderm)</fullName>
    </recommendedName>
</protein>
<evidence type="ECO:0000313" key="1">
    <source>
        <dbReference type="EMBL" id="NKY85972.1"/>
    </source>
</evidence>
<dbReference type="RefSeq" id="WP_051031825.1">
    <property type="nucleotide sequence ID" value="NZ_CAWPHS010000067.1"/>
</dbReference>
<evidence type="ECO:0008006" key="3">
    <source>
        <dbReference type="Google" id="ProtNLM"/>
    </source>
</evidence>
<dbReference type="AlphaFoldDB" id="A0A7X6RHA7"/>
<organism evidence="1 2">
    <name type="scientific">Nocardia veterana</name>
    <dbReference type="NCBI Taxonomy" id="132249"/>
    <lineage>
        <taxon>Bacteria</taxon>
        <taxon>Bacillati</taxon>
        <taxon>Actinomycetota</taxon>
        <taxon>Actinomycetes</taxon>
        <taxon>Mycobacteriales</taxon>
        <taxon>Nocardiaceae</taxon>
        <taxon>Nocardia</taxon>
    </lineage>
</organism>
<comment type="caution">
    <text evidence="1">The sequence shown here is derived from an EMBL/GenBank/DDBJ whole genome shotgun (WGS) entry which is preliminary data.</text>
</comment>